<reference evidence="1 2" key="1">
    <citation type="submission" date="2021-06" db="EMBL/GenBank/DDBJ databases">
        <title>Caerostris extrusa draft genome.</title>
        <authorList>
            <person name="Kono N."/>
            <person name="Arakawa K."/>
        </authorList>
    </citation>
    <scope>NUCLEOTIDE SEQUENCE [LARGE SCALE GENOMIC DNA]</scope>
</reference>
<dbReference type="EMBL" id="BPLR01000581">
    <property type="protein sequence ID" value="GIY95808.1"/>
    <property type="molecule type" value="Genomic_DNA"/>
</dbReference>
<comment type="caution">
    <text evidence="1">The sequence shown here is derived from an EMBL/GenBank/DDBJ whole genome shotgun (WGS) entry which is preliminary data.</text>
</comment>
<gene>
    <name evidence="1" type="ORF">CEXT_62451</name>
</gene>
<keyword evidence="2" id="KW-1185">Reference proteome</keyword>
<organism evidence="1 2">
    <name type="scientific">Caerostris extrusa</name>
    <name type="common">Bark spider</name>
    <name type="synonym">Caerostris bankana</name>
    <dbReference type="NCBI Taxonomy" id="172846"/>
    <lineage>
        <taxon>Eukaryota</taxon>
        <taxon>Metazoa</taxon>
        <taxon>Ecdysozoa</taxon>
        <taxon>Arthropoda</taxon>
        <taxon>Chelicerata</taxon>
        <taxon>Arachnida</taxon>
        <taxon>Araneae</taxon>
        <taxon>Araneomorphae</taxon>
        <taxon>Entelegynae</taxon>
        <taxon>Araneoidea</taxon>
        <taxon>Araneidae</taxon>
        <taxon>Caerostris</taxon>
    </lineage>
</organism>
<sequence>MSSISESQIKRSRGYNAGARIFKNSLKSVLNSCKNSSEERNVHLCSNEIVIKSPISNIEDESKPIEKKSYSMNVWEKTYDVQQNTDCISANDNEFPLISGKSKNVECKSHTVNHIYSEDSSFCTDRSDANNYSLPLTPNGISLSHIFEEILLKITVFL</sequence>
<dbReference type="Proteomes" id="UP001054945">
    <property type="component" value="Unassembled WGS sequence"/>
</dbReference>
<name>A0AAV4XQ03_CAEEX</name>
<evidence type="ECO:0000313" key="2">
    <source>
        <dbReference type="Proteomes" id="UP001054945"/>
    </source>
</evidence>
<accession>A0AAV4XQ03</accession>
<dbReference type="AlphaFoldDB" id="A0AAV4XQ03"/>
<proteinExistence type="predicted"/>
<protein>
    <submittedName>
        <fullName evidence="1">Uncharacterized protein</fullName>
    </submittedName>
</protein>
<evidence type="ECO:0000313" key="1">
    <source>
        <dbReference type="EMBL" id="GIY95808.1"/>
    </source>
</evidence>